<evidence type="ECO:0000313" key="4">
    <source>
        <dbReference type="Proteomes" id="UP000548685"/>
    </source>
</evidence>
<organism evidence="2 3">
    <name type="scientific">Erythrobacter ramosus</name>
    <dbReference type="NCBI Taxonomy" id="35811"/>
    <lineage>
        <taxon>Bacteria</taxon>
        <taxon>Pseudomonadati</taxon>
        <taxon>Pseudomonadota</taxon>
        <taxon>Alphaproteobacteria</taxon>
        <taxon>Sphingomonadales</taxon>
        <taxon>Erythrobacteraceae</taxon>
        <taxon>Erythrobacter/Porphyrobacter group</taxon>
        <taxon>Erythrobacter</taxon>
    </lineage>
</organism>
<dbReference type="Proteomes" id="UP000430021">
    <property type="component" value="Unassembled WGS sequence"/>
</dbReference>
<evidence type="ECO:0000313" key="2">
    <source>
        <dbReference type="EMBL" id="MXP39945.1"/>
    </source>
</evidence>
<reference evidence="2 3" key="1">
    <citation type="submission" date="2019-12" db="EMBL/GenBank/DDBJ databases">
        <title>Genomic-based taxomic classification of the family Erythrobacteraceae.</title>
        <authorList>
            <person name="Xu L."/>
        </authorList>
    </citation>
    <scope>NUCLEOTIDE SEQUENCE [LARGE SCALE GENOMIC DNA]</scope>
    <source>
        <strain evidence="2 3">JCM 10282</strain>
    </source>
</reference>
<comment type="caution">
    <text evidence="2">The sequence shown here is derived from an EMBL/GenBank/DDBJ whole genome shotgun (WGS) entry which is preliminary data.</text>
</comment>
<dbReference type="Gene3D" id="3.40.50.2000">
    <property type="entry name" value="Glycogen Phosphorylase B"/>
    <property type="match status" value="2"/>
</dbReference>
<dbReference type="SUPFAM" id="SSF53756">
    <property type="entry name" value="UDP-Glycosyltransferase/glycogen phosphorylase"/>
    <property type="match status" value="1"/>
</dbReference>
<accession>A0A6I4URY7</accession>
<dbReference type="EMBL" id="JACICE010000006">
    <property type="protein sequence ID" value="MBB3777223.1"/>
    <property type="molecule type" value="Genomic_DNA"/>
</dbReference>
<name>A0A6I4URY7_9SPHN</name>
<dbReference type="RefSeq" id="WP_160762099.1">
    <property type="nucleotide sequence ID" value="NZ_BAAADZ010000003.1"/>
</dbReference>
<keyword evidence="2" id="KW-0808">Transferase</keyword>
<dbReference type="AlphaFoldDB" id="A0A6I4URY7"/>
<dbReference type="EMBL" id="WTYB01000006">
    <property type="protein sequence ID" value="MXP39945.1"/>
    <property type="molecule type" value="Genomic_DNA"/>
</dbReference>
<evidence type="ECO:0000313" key="3">
    <source>
        <dbReference type="Proteomes" id="UP000430021"/>
    </source>
</evidence>
<keyword evidence="4" id="KW-1185">Reference proteome</keyword>
<reference evidence="1 4" key="2">
    <citation type="submission" date="2020-08" db="EMBL/GenBank/DDBJ databases">
        <title>Genomic Encyclopedia of Type Strains, Phase IV (KMG-IV): sequencing the most valuable type-strain genomes for metagenomic binning, comparative biology and taxonomic classification.</title>
        <authorList>
            <person name="Goeker M."/>
        </authorList>
    </citation>
    <scope>NUCLEOTIDE SEQUENCE [LARGE SCALE GENOMIC DNA]</scope>
    <source>
        <strain evidence="1 4">DSM 8510</strain>
    </source>
</reference>
<dbReference type="Pfam" id="PF13692">
    <property type="entry name" value="Glyco_trans_1_4"/>
    <property type="match status" value="1"/>
</dbReference>
<evidence type="ECO:0000313" key="1">
    <source>
        <dbReference type="EMBL" id="MBB3777223.1"/>
    </source>
</evidence>
<proteinExistence type="predicted"/>
<dbReference type="GO" id="GO:0016757">
    <property type="term" value="F:glycosyltransferase activity"/>
    <property type="evidence" value="ECO:0007669"/>
    <property type="project" value="TreeGrafter"/>
</dbReference>
<sequence length="367" mass="40313">MITDAWAAPNSLGSALLPLRMRERWHPELDGAPIHAPSFTSAVRSMKDRLTGRSGWDQVMARNAWFGRTAACKLRAFHGGTYTVFSYSYAAGDVFAEAKRRGWRTVLGQIDPGPFEARLVADLYKRAGQDHAHEPIPEEYWSLWRREIELADRIVVNSAWSREALIAGGVAWEKIAIIPLAHEGKSEAPRRHLPAAFTPERPLRLLFLGQVTLRKGIGVIFEALRLLPGVPLSLAIVGPLQVELPEAITNDPRITFHGPVARSEALAFYESADIFLFPTHSDGFGLTQLEALAAGLPVIASTFCGDVVREGVDGHTLASLEPRELAALLRELAADPVRVLRLQSGAAVEAQRFGLDAIGRQLEDLFP</sequence>
<dbReference type="OrthoDB" id="9790710at2"/>
<dbReference type="CDD" id="cd03801">
    <property type="entry name" value="GT4_PimA-like"/>
    <property type="match status" value="1"/>
</dbReference>
<dbReference type="PANTHER" id="PTHR45947:SF3">
    <property type="entry name" value="SULFOQUINOVOSYL TRANSFERASE SQD2"/>
    <property type="match status" value="1"/>
</dbReference>
<dbReference type="InterPro" id="IPR050194">
    <property type="entry name" value="Glycosyltransferase_grp1"/>
</dbReference>
<gene>
    <name evidence="1" type="ORF">FHS52_003220</name>
    <name evidence="2" type="ORF">GRI59_15160</name>
</gene>
<protein>
    <submittedName>
        <fullName evidence="1 2">Glycosyltransferase</fullName>
    </submittedName>
</protein>
<dbReference type="PANTHER" id="PTHR45947">
    <property type="entry name" value="SULFOQUINOVOSYL TRANSFERASE SQD2"/>
    <property type="match status" value="1"/>
</dbReference>
<dbReference type="Proteomes" id="UP000548685">
    <property type="component" value="Unassembled WGS sequence"/>
</dbReference>